<dbReference type="EMBL" id="AGNL01004928">
    <property type="protein sequence ID" value="EJK73032.1"/>
    <property type="molecule type" value="Genomic_DNA"/>
</dbReference>
<dbReference type="OrthoDB" id="206603at2759"/>
<proteinExistence type="predicted"/>
<evidence type="ECO:0000313" key="3">
    <source>
        <dbReference type="Proteomes" id="UP000266841"/>
    </source>
</evidence>
<comment type="caution">
    <text evidence="2">The sequence shown here is derived from an EMBL/GenBank/DDBJ whole genome shotgun (WGS) entry which is preliminary data.</text>
</comment>
<dbReference type="AlphaFoldDB" id="K0TMW1"/>
<feature type="compositionally biased region" description="Polar residues" evidence="1">
    <location>
        <begin position="39"/>
        <end position="51"/>
    </location>
</feature>
<evidence type="ECO:0000256" key="1">
    <source>
        <dbReference type="SAM" id="MobiDB-lite"/>
    </source>
</evidence>
<keyword evidence="3" id="KW-1185">Reference proteome</keyword>
<sequence length="166" mass="17999">MRTPSPPPRGHSRNDAAARQGREGRPARRRPRCSMPSPHDTQQMSSFSSSPLCALPGRPPRKLDSHFNRTTREGSNSTRLGRVVGCDSVAESAGMKNCAAAGTKTGTMDGNASGGKRQRVLQQLGDEVFLYVGGEIARELRSEITRVRIGPQVKDISDGAFRGWII</sequence>
<name>K0TMW1_THAOC</name>
<gene>
    <name evidence="2" type="ORF">THAOC_05370</name>
</gene>
<dbReference type="Proteomes" id="UP000266841">
    <property type="component" value="Unassembled WGS sequence"/>
</dbReference>
<feature type="region of interest" description="Disordered" evidence="1">
    <location>
        <begin position="1"/>
        <end position="79"/>
    </location>
</feature>
<protein>
    <submittedName>
        <fullName evidence="2">Uncharacterized protein</fullName>
    </submittedName>
</protein>
<organism evidence="2 3">
    <name type="scientific">Thalassiosira oceanica</name>
    <name type="common">Marine diatom</name>
    <dbReference type="NCBI Taxonomy" id="159749"/>
    <lineage>
        <taxon>Eukaryota</taxon>
        <taxon>Sar</taxon>
        <taxon>Stramenopiles</taxon>
        <taxon>Ochrophyta</taxon>
        <taxon>Bacillariophyta</taxon>
        <taxon>Coscinodiscophyceae</taxon>
        <taxon>Thalassiosirophycidae</taxon>
        <taxon>Thalassiosirales</taxon>
        <taxon>Thalassiosiraceae</taxon>
        <taxon>Thalassiosira</taxon>
    </lineage>
</organism>
<accession>K0TMW1</accession>
<feature type="compositionally biased region" description="Basic and acidic residues" evidence="1">
    <location>
        <begin position="61"/>
        <end position="72"/>
    </location>
</feature>
<feature type="compositionally biased region" description="Basic and acidic residues" evidence="1">
    <location>
        <begin position="12"/>
        <end position="26"/>
    </location>
</feature>
<reference evidence="2 3" key="1">
    <citation type="journal article" date="2012" name="Genome Biol.">
        <title>Genome and low-iron response of an oceanic diatom adapted to chronic iron limitation.</title>
        <authorList>
            <person name="Lommer M."/>
            <person name="Specht M."/>
            <person name="Roy A.S."/>
            <person name="Kraemer L."/>
            <person name="Andreson R."/>
            <person name="Gutowska M.A."/>
            <person name="Wolf J."/>
            <person name="Bergner S.V."/>
            <person name="Schilhabel M.B."/>
            <person name="Klostermeier U.C."/>
            <person name="Beiko R.G."/>
            <person name="Rosenstiel P."/>
            <person name="Hippler M."/>
            <person name="Laroche J."/>
        </authorList>
    </citation>
    <scope>NUCLEOTIDE SEQUENCE [LARGE SCALE GENOMIC DNA]</scope>
    <source>
        <strain evidence="2 3">CCMP1005</strain>
    </source>
</reference>
<evidence type="ECO:0000313" key="2">
    <source>
        <dbReference type="EMBL" id="EJK73032.1"/>
    </source>
</evidence>